<organism evidence="5 6">
    <name type="scientific">Aureococcus anophagefferens</name>
    <name type="common">Harmful bloom alga</name>
    <dbReference type="NCBI Taxonomy" id="44056"/>
    <lineage>
        <taxon>Eukaryota</taxon>
        <taxon>Sar</taxon>
        <taxon>Stramenopiles</taxon>
        <taxon>Ochrophyta</taxon>
        <taxon>Pelagophyceae</taxon>
        <taxon>Pelagomonadales</taxon>
        <taxon>Pelagomonadaceae</taxon>
        <taxon>Aureococcus</taxon>
    </lineage>
</organism>
<evidence type="ECO:0000256" key="3">
    <source>
        <dbReference type="ARBA" id="ARBA00022801"/>
    </source>
</evidence>
<accession>A0ABR1G381</accession>
<sequence length="383" mass="40499">MLHRPARRAALAWRSARRSWLPGMRARQSWLPGMRACFATGPYGAQPPALALPNATPRYASGPATFFRCKYEPWRETEADIAIVGVPFDGGVTNRPGARHGPRRVREASADHVRPLTRGRSPLELAACVDGGDVAVQRPYELEGAHGEIEAAFRDTKFRDVATLAVGGDHSVTLPILRGIVHARGGEPLGLVHLDAHCDTGDDYLGSRFHHGAPFKIAVDEGLLDPKRCVQLGIRGTLAAPDAWAFSTASSPVSGMTVIPMDELVEDYVRKGATGITALAAKVAAVVAGPAYLSFDIDVLDPAFAPGTGTPEAGGLATREAQQILRALLGAAEQGALDVVAADLVEVAPPFDAADMTSLAAANLLHDILAILATGVARRRRTS</sequence>
<dbReference type="InterPro" id="IPR020855">
    <property type="entry name" value="Ureohydrolase_Mn_BS"/>
</dbReference>
<dbReference type="PROSITE" id="PS51409">
    <property type="entry name" value="ARGINASE_2"/>
    <property type="match status" value="1"/>
</dbReference>
<gene>
    <name evidence="5" type="ORF">SO694_00127064</name>
</gene>
<dbReference type="PROSITE" id="PS01053">
    <property type="entry name" value="ARGINASE_1"/>
    <property type="match status" value="1"/>
</dbReference>
<dbReference type="PANTHER" id="PTHR11358">
    <property type="entry name" value="ARGINASE/AGMATINASE"/>
    <property type="match status" value="1"/>
</dbReference>
<keyword evidence="3 4" id="KW-0378">Hydrolase</keyword>
<comment type="similarity">
    <text evidence="1">Belongs to the arginase family. Agmatinase subfamily.</text>
</comment>
<name>A0ABR1G381_AURAN</name>
<dbReference type="PRINTS" id="PR00116">
    <property type="entry name" value="ARGINASE"/>
</dbReference>
<keyword evidence="6" id="KW-1185">Reference proteome</keyword>
<dbReference type="Proteomes" id="UP001363151">
    <property type="component" value="Unassembled WGS sequence"/>
</dbReference>
<evidence type="ECO:0000313" key="5">
    <source>
        <dbReference type="EMBL" id="KAK7242883.1"/>
    </source>
</evidence>
<evidence type="ECO:0000256" key="1">
    <source>
        <dbReference type="ARBA" id="ARBA00009227"/>
    </source>
</evidence>
<dbReference type="EMBL" id="JBBJCI010000132">
    <property type="protein sequence ID" value="KAK7242883.1"/>
    <property type="molecule type" value="Genomic_DNA"/>
</dbReference>
<dbReference type="InterPro" id="IPR023696">
    <property type="entry name" value="Ureohydrolase_dom_sf"/>
</dbReference>
<proteinExistence type="inferred from homology"/>
<comment type="caution">
    <text evidence="5">The sequence shown here is derived from an EMBL/GenBank/DDBJ whole genome shotgun (WGS) entry which is preliminary data.</text>
</comment>
<evidence type="ECO:0000313" key="6">
    <source>
        <dbReference type="Proteomes" id="UP001363151"/>
    </source>
</evidence>
<dbReference type="Gene3D" id="3.40.800.10">
    <property type="entry name" value="Ureohydrolase domain"/>
    <property type="match status" value="1"/>
</dbReference>
<reference evidence="5 6" key="1">
    <citation type="submission" date="2024-03" db="EMBL/GenBank/DDBJ databases">
        <title>Aureococcus anophagefferens CCMP1851 and Kratosvirus quantuckense: Draft genome of a second virus-susceptible host strain in the model system.</title>
        <authorList>
            <person name="Chase E."/>
            <person name="Truchon A.R."/>
            <person name="Schepens W."/>
            <person name="Wilhelm S.W."/>
        </authorList>
    </citation>
    <scope>NUCLEOTIDE SEQUENCE [LARGE SCALE GENOMIC DNA]</scope>
    <source>
        <strain evidence="5 6">CCMP1851</strain>
    </source>
</reference>
<evidence type="ECO:0000256" key="4">
    <source>
        <dbReference type="RuleBase" id="RU003684"/>
    </source>
</evidence>
<dbReference type="PANTHER" id="PTHR11358:SF26">
    <property type="entry name" value="GUANIDINO ACID HYDROLASE, MITOCHONDRIAL"/>
    <property type="match status" value="1"/>
</dbReference>
<dbReference type="Pfam" id="PF00491">
    <property type="entry name" value="Arginase"/>
    <property type="match status" value="1"/>
</dbReference>
<evidence type="ECO:0000256" key="2">
    <source>
        <dbReference type="ARBA" id="ARBA00022723"/>
    </source>
</evidence>
<dbReference type="InterPro" id="IPR006035">
    <property type="entry name" value="Ureohydrolase"/>
</dbReference>
<keyword evidence="2" id="KW-0479">Metal-binding</keyword>
<protein>
    <submittedName>
        <fullName evidence="5">Agmatinase</fullName>
    </submittedName>
</protein>
<dbReference type="SUPFAM" id="SSF52768">
    <property type="entry name" value="Arginase/deacetylase"/>
    <property type="match status" value="1"/>
</dbReference>